<name>X0YJD3_9ZZZZ</name>
<keyword evidence="1" id="KW-0812">Transmembrane</keyword>
<protein>
    <submittedName>
        <fullName evidence="2">Uncharacterized protein</fullName>
    </submittedName>
</protein>
<keyword evidence="1" id="KW-0472">Membrane</keyword>
<evidence type="ECO:0000313" key="2">
    <source>
        <dbReference type="EMBL" id="GAG56065.1"/>
    </source>
</evidence>
<feature type="non-terminal residue" evidence="2">
    <location>
        <position position="1"/>
    </location>
</feature>
<proteinExistence type="predicted"/>
<comment type="caution">
    <text evidence="2">The sequence shown here is derived from an EMBL/GenBank/DDBJ whole genome shotgun (WGS) entry which is preliminary data.</text>
</comment>
<evidence type="ECO:0000256" key="1">
    <source>
        <dbReference type="SAM" id="Phobius"/>
    </source>
</evidence>
<dbReference type="AlphaFoldDB" id="X0YJD3"/>
<keyword evidence="1" id="KW-1133">Transmembrane helix</keyword>
<dbReference type="EMBL" id="BART01002072">
    <property type="protein sequence ID" value="GAG56065.1"/>
    <property type="molecule type" value="Genomic_DNA"/>
</dbReference>
<reference evidence="2" key="1">
    <citation type="journal article" date="2014" name="Front. Microbiol.">
        <title>High frequency of phylogenetically diverse reductive dehalogenase-homologous genes in deep subseafloor sedimentary metagenomes.</title>
        <authorList>
            <person name="Kawai M."/>
            <person name="Futagami T."/>
            <person name="Toyoda A."/>
            <person name="Takaki Y."/>
            <person name="Nishi S."/>
            <person name="Hori S."/>
            <person name="Arai W."/>
            <person name="Tsubouchi T."/>
            <person name="Morono Y."/>
            <person name="Uchiyama I."/>
            <person name="Ito T."/>
            <person name="Fujiyama A."/>
            <person name="Inagaki F."/>
            <person name="Takami H."/>
        </authorList>
    </citation>
    <scope>NUCLEOTIDE SEQUENCE</scope>
    <source>
        <strain evidence="2">Expedition CK06-06</strain>
    </source>
</reference>
<gene>
    <name evidence="2" type="ORF">S01H4_06634</name>
</gene>
<accession>X0YJD3</accession>
<feature type="transmembrane region" description="Helical" evidence="1">
    <location>
        <begin position="41"/>
        <end position="63"/>
    </location>
</feature>
<sequence>VAFVLGGMMLYAAILDRGWCYQMRIARIIDVSKGREQARTFIGGVGTLLLLIAIYLVIAPLVAPAMIRPTDIDEGHSEQSTGAINLAETD</sequence>
<organism evidence="2">
    <name type="scientific">marine sediment metagenome</name>
    <dbReference type="NCBI Taxonomy" id="412755"/>
    <lineage>
        <taxon>unclassified sequences</taxon>
        <taxon>metagenomes</taxon>
        <taxon>ecological metagenomes</taxon>
    </lineage>
</organism>